<dbReference type="Proteomes" id="UP000663879">
    <property type="component" value="Unassembled WGS sequence"/>
</dbReference>
<organism evidence="2 3">
    <name type="scientific">Brachionus calyciflorus</name>
    <dbReference type="NCBI Taxonomy" id="104777"/>
    <lineage>
        <taxon>Eukaryota</taxon>
        <taxon>Metazoa</taxon>
        <taxon>Spiralia</taxon>
        <taxon>Gnathifera</taxon>
        <taxon>Rotifera</taxon>
        <taxon>Eurotatoria</taxon>
        <taxon>Monogononta</taxon>
        <taxon>Pseudotrocha</taxon>
        <taxon>Ploima</taxon>
        <taxon>Brachionidae</taxon>
        <taxon>Brachionus</taxon>
    </lineage>
</organism>
<comment type="caution">
    <text evidence="2">The sequence shown here is derived from an EMBL/GenBank/DDBJ whole genome shotgun (WGS) entry which is preliminary data.</text>
</comment>
<evidence type="ECO:0000256" key="1">
    <source>
        <dbReference type="SAM" id="MobiDB-lite"/>
    </source>
</evidence>
<dbReference type="EMBL" id="CAJNOC010013969">
    <property type="protein sequence ID" value="CAF1159907.1"/>
    <property type="molecule type" value="Genomic_DNA"/>
</dbReference>
<feature type="region of interest" description="Disordered" evidence="1">
    <location>
        <begin position="1"/>
        <end position="25"/>
    </location>
</feature>
<accession>A0A814THX5</accession>
<dbReference type="AlphaFoldDB" id="A0A814THX5"/>
<feature type="non-terminal residue" evidence="2">
    <location>
        <position position="1"/>
    </location>
</feature>
<proteinExistence type="predicted"/>
<reference evidence="2" key="1">
    <citation type="submission" date="2021-02" db="EMBL/GenBank/DDBJ databases">
        <authorList>
            <person name="Nowell W R."/>
        </authorList>
    </citation>
    <scope>NUCLEOTIDE SEQUENCE</scope>
    <source>
        <strain evidence="2">Ploen Becks lab</strain>
    </source>
</reference>
<name>A0A814THX5_9BILA</name>
<protein>
    <submittedName>
        <fullName evidence="2">Uncharacterized protein</fullName>
    </submittedName>
</protein>
<evidence type="ECO:0000313" key="3">
    <source>
        <dbReference type="Proteomes" id="UP000663879"/>
    </source>
</evidence>
<sequence>ERNSVTNQETTILDPTIKSSNSVSQ</sequence>
<gene>
    <name evidence="2" type="ORF">OXX778_LOCUS23568</name>
</gene>
<keyword evidence="3" id="KW-1185">Reference proteome</keyword>
<evidence type="ECO:0000313" key="2">
    <source>
        <dbReference type="EMBL" id="CAF1159907.1"/>
    </source>
</evidence>